<dbReference type="EC" id="2.7.11.1" evidence="2"/>
<evidence type="ECO:0000313" key="15">
    <source>
        <dbReference type="Proteomes" id="UP000001935"/>
    </source>
</evidence>
<feature type="compositionally biased region" description="Basic and acidic residues" evidence="12">
    <location>
        <begin position="365"/>
        <end position="380"/>
    </location>
</feature>
<evidence type="ECO:0000256" key="9">
    <source>
        <dbReference type="ARBA" id="ARBA00022842"/>
    </source>
</evidence>
<dbReference type="Pfam" id="PF01163">
    <property type="entry name" value="RIO1"/>
    <property type="match status" value="1"/>
</dbReference>
<sequence length="412" mass="44240">MHDPLAPLLADGVVEAVGARLKTGKEAEVWLVQAGGEVVAAKVYKARQTRTFRNDAAYREGRRVRDSRTQRAMDRGSRFGQAAAEEAWKAREADALHALHAAGVRVPRPVLFYEGVLLMELVVGPDGHPAPRLVDAHVPRERAAALYADLRAQAVRMLCCDLIHGDLSPYNVLLGHDGPVVIDFPQVVGAAHNGQAEAFFRRDLENLRRFFAALDPALEAAAGDAREIWRAYVRRELTPDFVPSGRAPEPAPRAPAHPSGAGGRRGQPPRPHAAPAHAAPTPAHAAAPRAAPARDDAPQRRGPGNRRGSGPGDRGGRPADRGGRPPDRGGRPPERGGRPADRREHGGERGGERRRGGPVPGPEVIRVERLPLAGPRDRPGHAQPPRPASAAPSQHGRAPGSRPPGPRRHPRR</sequence>
<accession>Q2IJY2</accession>
<dbReference type="OrthoDB" id="9795258at2"/>
<comment type="catalytic activity">
    <reaction evidence="11">
        <text>L-seryl-[protein] + ATP = O-phospho-L-seryl-[protein] + ADP + H(+)</text>
        <dbReference type="Rhea" id="RHEA:17989"/>
        <dbReference type="Rhea" id="RHEA-COMP:9863"/>
        <dbReference type="Rhea" id="RHEA-COMP:11604"/>
        <dbReference type="ChEBI" id="CHEBI:15378"/>
        <dbReference type="ChEBI" id="CHEBI:29999"/>
        <dbReference type="ChEBI" id="CHEBI:30616"/>
        <dbReference type="ChEBI" id="CHEBI:83421"/>
        <dbReference type="ChEBI" id="CHEBI:456216"/>
        <dbReference type="EC" id="2.7.11.1"/>
    </reaction>
</comment>
<dbReference type="HOGENOM" id="CLU_019779_0_0_7"/>
<comment type="catalytic activity">
    <reaction evidence="10">
        <text>L-threonyl-[protein] + ATP = O-phospho-L-threonyl-[protein] + ADP + H(+)</text>
        <dbReference type="Rhea" id="RHEA:46608"/>
        <dbReference type="Rhea" id="RHEA-COMP:11060"/>
        <dbReference type="Rhea" id="RHEA-COMP:11605"/>
        <dbReference type="ChEBI" id="CHEBI:15378"/>
        <dbReference type="ChEBI" id="CHEBI:30013"/>
        <dbReference type="ChEBI" id="CHEBI:30616"/>
        <dbReference type="ChEBI" id="CHEBI:61977"/>
        <dbReference type="ChEBI" id="CHEBI:456216"/>
        <dbReference type="EC" id="2.7.11.1"/>
    </reaction>
</comment>
<dbReference type="InterPro" id="IPR008266">
    <property type="entry name" value="Tyr_kinase_AS"/>
</dbReference>
<evidence type="ECO:0000256" key="8">
    <source>
        <dbReference type="ARBA" id="ARBA00022840"/>
    </source>
</evidence>
<dbReference type="Proteomes" id="UP000001935">
    <property type="component" value="Chromosome"/>
</dbReference>
<dbReference type="eggNOG" id="COG1718">
    <property type="taxonomic scope" value="Bacteria"/>
</dbReference>
<dbReference type="Gene3D" id="1.10.510.10">
    <property type="entry name" value="Transferase(Phosphotransferase) domain 1"/>
    <property type="match status" value="1"/>
</dbReference>
<dbReference type="STRING" id="290397.Adeh_2195"/>
<comment type="similarity">
    <text evidence="1">Belongs to the protein kinase superfamily. RIO-type Ser/Thr kinase family.</text>
</comment>
<dbReference type="InterPro" id="IPR051272">
    <property type="entry name" value="RIO-type_Ser/Thr_kinase"/>
</dbReference>
<dbReference type="GO" id="GO:0004674">
    <property type="term" value="F:protein serine/threonine kinase activity"/>
    <property type="evidence" value="ECO:0007669"/>
    <property type="project" value="UniProtKB-KW"/>
</dbReference>
<keyword evidence="3" id="KW-0723">Serine/threonine-protein kinase</keyword>
<reference evidence="14" key="1">
    <citation type="submission" date="2006-01" db="EMBL/GenBank/DDBJ databases">
        <title>Complete sequence of Anaeromyxobacter dehalogenans 2CP-C.</title>
        <authorList>
            <consortium name="US DOE Joint Genome Institute"/>
            <person name="Copeland A."/>
            <person name="Lucas S."/>
            <person name="Lapidus A."/>
            <person name="Barry K."/>
            <person name="Detter J.C."/>
            <person name="Glavina T."/>
            <person name="Hammon N."/>
            <person name="Israni S."/>
            <person name="Pitluck S."/>
            <person name="Brettin T."/>
            <person name="Bruce D."/>
            <person name="Han C."/>
            <person name="Tapia R."/>
            <person name="Gilna P."/>
            <person name="Kiss H."/>
            <person name="Schmutz J."/>
            <person name="Larimer F."/>
            <person name="Land M."/>
            <person name="Kyrpides N."/>
            <person name="Anderson I."/>
            <person name="Sanford R.A."/>
            <person name="Ritalahti K.M."/>
            <person name="Thomas H.S."/>
            <person name="Kirby J.R."/>
            <person name="Zhulin I.B."/>
            <person name="Loeffler F.E."/>
            <person name="Richardson P."/>
        </authorList>
    </citation>
    <scope>NUCLEOTIDE SEQUENCE</scope>
    <source>
        <strain evidence="14">2CP-C</strain>
    </source>
</reference>
<evidence type="ECO:0000259" key="13">
    <source>
        <dbReference type="SMART" id="SM00090"/>
    </source>
</evidence>
<dbReference type="KEGG" id="ade:Adeh_2195"/>
<evidence type="ECO:0000256" key="1">
    <source>
        <dbReference type="ARBA" id="ARBA00009196"/>
    </source>
</evidence>
<feature type="compositionally biased region" description="Low complexity" evidence="12">
    <location>
        <begin position="273"/>
        <end position="291"/>
    </location>
</feature>
<feature type="compositionally biased region" description="Basic and acidic residues" evidence="12">
    <location>
        <begin position="314"/>
        <end position="355"/>
    </location>
</feature>
<dbReference type="SMART" id="SM00090">
    <property type="entry name" value="RIO"/>
    <property type="match status" value="1"/>
</dbReference>
<dbReference type="PANTHER" id="PTHR45723">
    <property type="entry name" value="SERINE/THREONINE-PROTEIN KINASE RIO1"/>
    <property type="match status" value="1"/>
</dbReference>
<dbReference type="PROSITE" id="PS00109">
    <property type="entry name" value="PROTEIN_KINASE_TYR"/>
    <property type="match status" value="1"/>
</dbReference>
<organism evidence="14 15">
    <name type="scientific">Anaeromyxobacter dehalogenans (strain 2CP-C)</name>
    <dbReference type="NCBI Taxonomy" id="290397"/>
    <lineage>
        <taxon>Bacteria</taxon>
        <taxon>Pseudomonadati</taxon>
        <taxon>Myxococcota</taxon>
        <taxon>Myxococcia</taxon>
        <taxon>Myxococcales</taxon>
        <taxon>Cystobacterineae</taxon>
        <taxon>Anaeromyxobacteraceae</taxon>
        <taxon>Anaeromyxobacter</taxon>
    </lineage>
</organism>
<feature type="domain" description="RIO kinase" evidence="13">
    <location>
        <begin position="3"/>
        <end position="223"/>
    </location>
</feature>
<dbReference type="InterPro" id="IPR000687">
    <property type="entry name" value="RIO_kinase"/>
</dbReference>
<dbReference type="InterPro" id="IPR018934">
    <property type="entry name" value="RIO_dom"/>
</dbReference>
<keyword evidence="5" id="KW-0479">Metal-binding</keyword>
<evidence type="ECO:0000256" key="11">
    <source>
        <dbReference type="ARBA" id="ARBA00048679"/>
    </source>
</evidence>
<keyword evidence="7" id="KW-0418">Kinase</keyword>
<evidence type="ECO:0000256" key="5">
    <source>
        <dbReference type="ARBA" id="ARBA00022723"/>
    </source>
</evidence>
<feature type="region of interest" description="Disordered" evidence="12">
    <location>
        <begin position="240"/>
        <end position="412"/>
    </location>
</feature>
<evidence type="ECO:0000313" key="14">
    <source>
        <dbReference type="EMBL" id="ABC81965.1"/>
    </source>
</evidence>
<protein>
    <recommendedName>
        <fullName evidence="2">non-specific serine/threonine protein kinase</fullName>
        <ecNumber evidence="2">2.7.11.1</ecNumber>
    </recommendedName>
</protein>
<evidence type="ECO:0000256" key="10">
    <source>
        <dbReference type="ARBA" id="ARBA00047899"/>
    </source>
</evidence>
<dbReference type="InterPro" id="IPR011009">
    <property type="entry name" value="Kinase-like_dom_sf"/>
</dbReference>
<gene>
    <name evidence="14" type="ordered locus">Adeh_2195</name>
</gene>
<evidence type="ECO:0000256" key="6">
    <source>
        <dbReference type="ARBA" id="ARBA00022741"/>
    </source>
</evidence>
<name>Q2IJY2_ANADE</name>
<evidence type="ECO:0000256" key="7">
    <source>
        <dbReference type="ARBA" id="ARBA00022777"/>
    </source>
</evidence>
<dbReference type="EMBL" id="CP000251">
    <property type="protein sequence ID" value="ABC81965.1"/>
    <property type="molecule type" value="Genomic_DNA"/>
</dbReference>
<evidence type="ECO:0000256" key="4">
    <source>
        <dbReference type="ARBA" id="ARBA00022679"/>
    </source>
</evidence>
<dbReference type="AlphaFoldDB" id="Q2IJY2"/>
<evidence type="ECO:0000256" key="2">
    <source>
        <dbReference type="ARBA" id="ARBA00012513"/>
    </source>
</evidence>
<keyword evidence="9" id="KW-0460">Magnesium</keyword>
<dbReference type="SUPFAM" id="SSF56112">
    <property type="entry name" value="Protein kinase-like (PK-like)"/>
    <property type="match status" value="1"/>
</dbReference>
<dbReference type="GO" id="GO:0005524">
    <property type="term" value="F:ATP binding"/>
    <property type="evidence" value="ECO:0007669"/>
    <property type="project" value="UniProtKB-KW"/>
</dbReference>
<keyword evidence="6" id="KW-0547">Nucleotide-binding</keyword>
<dbReference type="RefSeq" id="WP_011421247.1">
    <property type="nucleotide sequence ID" value="NC_007760.1"/>
</dbReference>
<evidence type="ECO:0000256" key="3">
    <source>
        <dbReference type="ARBA" id="ARBA00022527"/>
    </source>
</evidence>
<dbReference type="GO" id="GO:0046872">
    <property type="term" value="F:metal ion binding"/>
    <property type="evidence" value="ECO:0007669"/>
    <property type="project" value="UniProtKB-KW"/>
</dbReference>
<dbReference type="Gene3D" id="3.30.200.20">
    <property type="entry name" value="Phosphorylase Kinase, domain 1"/>
    <property type="match status" value="1"/>
</dbReference>
<proteinExistence type="inferred from homology"/>
<feature type="compositionally biased region" description="Low complexity" evidence="12">
    <location>
        <begin position="388"/>
        <end position="400"/>
    </location>
</feature>
<keyword evidence="4" id="KW-0808">Transferase</keyword>
<keyword evidence="8" id="KW-0067">ATP-binding</keyword>
<evidence type="ECO:0000256" key="12">
    <source>
        <dbReference type="SAM" id="MobiDB-lite"/>
    </source>
</evidence>